<proteinExistence type="predicted"/>
<feature type="compositionally biased region" description="Low complexity" evidence="1">
    <location>
        <begin position="226"/>
        <end position="236"/>
    </location>
</feature>
<reference evidence="2 3" key="1">
    <citation type="submission" date="2018-11" db="EMBL/GenBank/DDBJ databases">
        <authorList>
            <consortium name="Pathogen Informatics"/>
        </authorList>
    </citation>
    <scope>NUCLEOTIDE SEQUENCE [LARGE SCALE GENOMIC DNA]</scope>
</reference>
<evidence type="ECO:0000313" key="2">
    <source>
        <dbReference type="EMBL" id="VDO01640.1"/>
    </source>
</evidence>
<evidence type="ECO:0000313" key="3">
    <source>
        <dbReference type="Proteomes" id="UP000278807"/>
    </source>
</evidence>
<protein>
    <submittedName>
        <fullName evidence="2">Uncharacterized protein</fullName>
    </submittedName>
</protein>
<feature type="region of interest" description="Disordered" evidence="1">
    <location>
        <begin position="222"/>
        <end position="253"/>
    </location>
</feature>
<evidence type="ECO:0000256" key="1">
    <source>
        <dbReference type="SAM" id="MobiDB-lite"/>
    </source>
</evidence>
<gene>
    <name evidence="2" type="ORF">HNAJ_LOCUS5780</name>
</gene>
<name>A0A3P7RY36_RODNA</name>
<organism evidence="2 3">
    <name type="scientific">Rodentolepis nana</name>
    <name type="common">Dwarf tapeworm</name>
    <name type="synonym">Hymenolepis nana</name>
    <dbReference type="NCBI Taxonomy" id="102285"/>
    <lineage>
        <taxon>Eukaryota</taxon>
        <taxon>Metazoa</taxon>
        <taxon>Spiralia</taxon>
        <taxon>Lophotrochozoa</taxon>
        <taxon>Platyhelminthes</taxon>
        <taxon>Cestoda</taxon>
        <taxon>Eucestoda</taxon>
        <taxon>Cyclophyllidea</taxon>
        <taxon>Hymenolepididae</taxon>
        <taxon>Rodentolepis</taxon>
    </lineage>
</organism>
<dbReference type="EMBL" id="UZAE01005406">
    <property type="protein sequence ID" value="VDO01640.1"/>
    <property type="molecule type" value="Genomic_DNA"/>
</dbReference>
<dbReference type="AlphaFoldDB" id="A0A3P7RY36"/>
<keyword evidence="3" id="KW-1185">Reference proteome</keyword>
<dbReference type="OrthoDB" id="10626424at2759"/>
<dbReference type="Proteomes" id="UP000278807">
    <property type="component" value="Unassembled WGS sequence"/>
</dbReference>
<accession>A0A3P7RY36</accession>
<sequence>MRLFEAMYVARTTQAELRTAQAVARQVKVKSSGTHHYSYAHCSVPLTFRCRAMTSPTFMRNNNSSSVSSGAGENDLKPLTECHHCRIRSKLPQDAIDLNLLNLCTSSFKELGEGCIAAQKSINLHFTECRVFLFDQCLIIAEDNNPTPSASTPSENTSVSNGFQANLGRVVYGSGSLFQRMGSSVFDLRPQRSMRLFADDKSHTPLCGGRSPAVRRTVRIRRHGSHLSSLESDSSGSLGGGGSGNWPRLGWSTPQDPFRQSRYKFIHAVKVNRMAFTSQILMSEHNKKMEFMSAL</sequence>